<sequence length="63" mass="7709">MPKRDYWKNCTPAEKQFWEALDEEYKKSKTYIPGTRVVPDTYDGFEDDVQEYIKRLKEEENQK</sequence>
<evidence type="ECO:0008006" key="3">
    <source>
        <dbReference type="Google" id="ProtNLM"/>
    </source>
</evidence>
<protein>
    <recommendedName>
        <fullName evidence="3">Phage protein</fullName>
    </recommendedName>
</protein>
<evidence type="ECO:0000313" key="1">
    <source>
        <dbReference type="EMBL" id="SRX71841.1"/>
    </source>
</evidence>
<dbReference type="AlphaFoldDB" id="A0AB38GI00"/>
<dbReference type="EMBL" id="LS483515">
    <property type="protein sequence ID" value="SRX71841.1"/>
    <property type="molecule type" value="Genomic_DNA"/>
</dbReference>
<name>A0AB38GI00_MYCMC</name>
<dbReference type="RefSeq" id="WP_020862839.1">
    <property type="nucleotide sequence ID" value="NZ_CP012387.1"/>
</dbReference>
<evidence type="ECO:0000313" key="2">
    <source>
        <dbReference type="Proteomes" id="UP000290347"/>
    </source>
</evidence>
<reference evidence="1 2" key="1">
    <citation type="submission" date="2018-05" db="EMBL/GenBank/DDBJ databases">
        <authorList>
            <person name="Falquet L."/>
            <person name="Falquet L."/>
        </authorList>
    </citation>
    <scope>NUCLEOTIDE SEQUENCE [LARGE SCALE GENOMIC DNA]</scope>
    <source>
        <strain evidence="1 2">GM12</strain>
    </source>
</reference>
<proteinExistence type="predicted"/>
<dbReference type="Proteomes" id="UP000290347">
    <property type="component" value="Chromosome"/>
</dbReference>
<accession>A0AB38GI00</accession>
<organism evidence="1 2">
    <name type="scientific">Mycoplasma mycoides subsp. capri</name>
    <dbReference type="NCBI Taxonomy" id="40477"/>
    <lineage>
        <taxon>Bacteria</taxon>
        <taxon>Bacillati</taxon>
        <taxon>Mycoplasmatota</taxon>
        <taxon>Mollicutes</taxon>
        <taxon>Mycoplasmataceae</taxon>
        <taxon>Mycoplasma</taxon>
    </lineage>
</organism>
<gene>
    <name evidence="1" type="ORF">MMC68T_00562</name>
</gene>